<evidence type="ECO:0000256" key="1">
    <source>
        <dbReference type="SAM" id="Phobius"/>
    </source>
</evidence>
<feature type="transmembrane region" description="Helical" evidence="1">
    <location>
        <begin position="60"/>
        <end position="83"/>
    </location>
</feature>
<reference evidence="3" key="2">
    <citation type="submission" date="2017-12" db="EMBL/GenBank/DDBJ databases">
        <title>Genome sequence of the Bar-tailed Godwit (Limosa lapponica baueri).</title>
        <authorList>
            <person name="Lima N.C.B."/>
            <person name="Parody-Merino A.M."/>
            <person name="Battley P.F."/>
            <person name="Fidler A.E."/>
            <person name="Prosdocimi F."/>
        </authorList>
    </citation>
    <scope>NUCLEOTIDE SEQUENCE [LARGE SCALE GENOMIC DNA]</scope>
</reference>
<keyword evidence="1" id="KW-0812">Transmembrane</keyword>
<dbReference type="Proteomes" id="UP000233556">
    <property type="component" value="Unassembled WGS sequence"/>
</dbReference>
<name>A0A2I0U4N1_LIMLA</name>
<gene>
    <name evidence="2" type="ORF">llap_8655</name>
</gene>
<sequence length="209" mass="23775">MCPGTWYYNDLFGSFWESAENGVPQGQTPPGHRQGDATCPLESIKRARQRKAAGHKSRSWLANIMIVTLCYTLSGGILLKGYLEKQEHLRRKVETKETKFMLGSAESSLRPPLCDKLQVAGHTEHCLVTTWQFGKPGHNDFTLRFEGVQHLIRSNLNDLNKLQHLDLKSPREGGLNSVLFKMGDKSNLLERYILSRYYSNSDIKDYLSC</sequence>
<keyword evidence="3" id="KW-1185">Reference proteome</keyword>
<dbReference type="EMBL" id="KZ506172">
    <property type="protein sequence ID" value="PKU41040.1"/>
    <property type="molecule type" value="Genomic_DNA"/>
</dbReference>
<protein>
    <submittedName>
        <fullName evidence="2">Uncharacterized protein</fullName>
    </submittedName>
</protein>
<reference evidence="3" key="1">
    <citation type="submission" date="2017-11" db="EMBL/GenBank/DDBJ databases">
        <authorList>
            <person name="Lima N.C."/>
            <person name="Parody-Merino A.M."/>
            <person name="Battley P.F."/>
            <person name="Fidler A.E."/>
            <person name="Prosdocimi F."/>
        </authorList>
    </citation>
    <scope>NUCLEOTIDE SEQUENCE [LARGE SCALE GENOMIC DNA]</scope>
</reference>
<proteinExistence type="predicted"/>
<dbReference type="AlphaFoldDB" id="A0A2I0U4N1"/>
<accession>A0A2I0U4N1</accession>
<evidence type="ECO:0000313" key="3">
    <source>
        <dbReference type="Proteomes" id="UP000233556"/>
    </source>
</evidence>
<organism evidence="2 3">
    <name type="scientific">Limosa lapponica baueri</name>
    <dbReference type="NCBI Taxonomy" id="1758121"/>
    <lineage>
        <taxon>Eukaryota</taxon>
        <taxon>Metazoa</taxon>
        <taxon>Chordata</taxon>
        <taxon>Craniata</taxon>
        <taxon>Vertebrata</taxon>
        <taxon>Euteleostomi</taxon>
        <taxon>Archelosauria</taxon>
        <taxon>Archosauria</taxon>
        <taxon>Dinosauria</taxon>
        <taxon>Saurischia</taxon>
        <taxon>Theropoda</taxon>
        <taxon>Coelurosauria</taxon>
        <taxon>Aves</taxon>
        <taxon>Neognathae</taxon>
        <taxon>Neoaves</taxon>
        <taxon>Charadriiformes</taxon>
        <taxon>Scolopacidae</taxon>
        <taxon>Limosa</taxon>
    </lineage>
</organism>
<keyword evidence="1" id="KW-1133">Transmembrane helix</keyword>
<evidence type="ECO:0000313" key="2">
    <source>
        <dbReference type="EMBL" id="PKU41040.1"/>
    </source>
</evidence>
<keyword evidence="1" id="KW-0472">Membrane</keyword>